<dbReference type="PROSITE" id="PS50110">
    <property type="entry name" value="RESPONSE_REGULATORY"/>
    <property type="match status" value="1"/>
</dbReference>
<dbReference type="PANTHER" id="PTHR37299">
    <property type="entry name" value="TRANSCRIPTIONAL REGULATOR-RELATED"/>
    <property type="match status" value="1"/>
</dbReference>
<dbReference type="EMBL" id="QJKH01000001">
    <property type="protein sequence ID" value="PXX81600.1"/>
    <property type="molecule type" value="Genomic_DNA"/>
</dbReference>
<dbReference type="SUPFAM" id="SSF52172">
    <property type="entry name" value="CheY-like"/>
    <property type="match status" value="1"/>
</dbReference>
<dbReference type="AlphaFoldDB" id="A0A318KUY5"/>
<dbReference type="InterPro" id="IPR001789">
    <property type="entry name" value="Sig_transdc_resp-reg_receiver"/>
</dbReference>
<dbReference type="GO" id="GO:0003677">
    <property type="term" value="F:DNA binding"/>
    <property type="evidence" value="ECO:0007669"/>
    <property type="project" value="InterPro"/>
</dbReference>
<dbReference type="Pfam" id="PF04397">
    <property type="entry name" value="LytTR"/>
    <property type="match status" value="1"/>
</dbReference>
<dbReference type="PROSITE" id="PS50930">
    <property type="entry name" value="HTH_LYTTR"/>
    <property type="match status" value="1"/>
</dbReference>
<dbReference type="Gene3D" id="3.40.50.2300">
    <property type="match status" value="1"/>
</dbReference>
<evidence type="ECO:0000259" key="2">
    <source>
        <dbReference type="PROSITE" id="PS50110"/>
    </source>
</evidence>
<accession>A0A318KUY5</accession>
<dbReference type="Proteomes" id="UP000247612">
    <property type="component" value="Unassembled WGS sequence"/>
</dbReference>
<dbReference type="STRING" id="1034346.GCA_000313565_00207"/>
<feature type="domain" description="Response regulatory" evidence="2">
    <location>
        <begin position="3"/>
        <end position="122"/>
    </location>
</feature>
<name>A0A318KUY5_9FIRM</name>
<evidence type="ECO:0000259" key="3">
    <source>
        <dbReference type="PROSITE" id="PS50930"/>
    </source>
</evidence>
<dbReference type="InterPro" id="IPR011006">
    <property type="entry name" value="CheY-like_superfamily"/>
</dbReference>
<dbReference type="InterPro" id="IPR046947">
    <property type="entry name" value="LytR-like"/>
</dbReference>
<reference evidence="4 5" key="1">
    <citation type="submission" date="2018-05" db="EMBL/GenBank/DDBJ databases">
        <title>Genomic Encyclopedia of Type Strains, Phase IV (KMG-IV): sequencing the most valuable type-strain genomes for metagenomic binning, comparative biology and taxonomic classification.</title>
        <authorList>
            <person name="Goeker M."/>
        </authorList>
    </citation>
    <scope>NUCLEOTIDE SEQUENCE [LARGE SCALE GENOMIC DNA]</scope>
    <source>
        <strain evidence="4 5">JC118</strain>
    </source>
</reference>
<sequence>MLRFSICDSNKENLETLYTMLFDALTANKTPFLITKYDNYKEALNHCDNHVVYDIIFIAVDGEDSEGMKLARYIRTYDSHCKIVITSAVKDYAYASYGIRAFNYILQPYNAQEVKALADELCHIFQKIDARYITLNSKFGYYRIKHKDIVYVESLKRQVFFHCKDGSVISINDKLDNIEKQLDDRRFLRCHKSYLVSMNYINKLENRHFTLISNITIPIPKESLNNIKKQYADYIEN</sequence>
<proteinExistence type="predicted"/>
<evidence type="ECO:0000313" key="5">
    <source>
        <dbReference type="Proteomes" id="UP000247612"/>
    </source>
</evidence>
<dbReference type="OrthoDB" id="113975at2"/>
<protein>
    <submittedName>
        <fullName evidence="4">LytTR family two component transcriptional regulator</fullName>
    </submittedName>
</protein>
<evidence type="ECO:0000256" key="1">
    <source>
        <dbReference type="PROSITE-ProRule" id="PRU00169"/>
    </source>
</evidence>
<feature type="domain" description="HTH LytTR-type" evidence="3">
    <location>
        <begin position="133"/>
        <end position="233"/>
    </location>
</feature>
<dbReference type="Gene3D" id="2.40.50.1020">
    <property type="entry name" value="LytTr DNA-binding domain"/>
    <property type="match status" value="1"/>
</dbReference>
<comment type="caution">
    <text evidence="1">Lacks conserved residue(s) required for the propagation of feature annotation.</text>
</comment>
<keyword evidence="5" id="KW-1185">Reference proteome</keyword>
<comment type="caution">
    <text evidence="4">The sequence shown here is derived from an EMBL/GenBank/DDBJ whole genome shotgun (WGS) entry which is preliminary data.</text>
</comment>
<dbReference type="SMART" id="SM00850">
    <property type="entry name" value="LytTR"/>
    <property type="match status" value="1"/>
</dbReference>
<organism evidence="4 5">
    <name type="scientific">Dielma fastidiosa</name>
    <dbReference type="NCBI Taxonomy" id="1034346"/>
    <lineage>
        <taxon>Bacteria</taxon>
        <taxon>Bacillati</taxon>
        <taxon>Bacillota</taxon>
        <taxon>Erysipelotrichia</taxon>
        <taxon>Erysipelotrichales</taxon>
        <taxon>Erysipelotrichaceae</taxon>
        <taxon>Dielma</taxon>
    </lineage>
</organism>
<dbReference type="InterPro" id="IPR007492">
    <property type="entry name" value="LytTR_DNA-bd_dom"/>
</dbReference>
<dbReference type="RefSeq" id="WP_022936514.1">
    <property type="nucleotide sequence ID" value="NZ_CABKRQ010000001.1"/>
</dbReference>
<dbReference type="PANTHER" id="PTHR37299:SF1">
    <property type="entry name" value="STAGE 0 SPORULATION PROTEIN A HOMOLOG"/>
    <property type="match status" value="1"/>
</dbReference>
<evidence type="ECO:0000313" key="4">
    <source>
        <dbReference type="EMBL" id="PXX81600.1"/>
    </source>
</evidence>
<gene>
    <name evidence="4" type="ORF">DES51_101210</name>
</gene>
<dbReference type="GO" id="GO:0000156">
    <property type="term" value="F:phosphorelay response regulator activity"/>
    <property type="evidence" value="ECO:0007669"/>
    <property type="project" value="InterPro"/>
</dbReference>